<feature type="compositionally biased region" description="Basic and acidic residues" evidence="1">
    <location>
        <begin position="124"/>
        <end position="141"/>
    </location>
</feature>
<feature type="compositionally biased region" description="Low complexity" evidence="1">
    <location>
        <begin position="183"/>
        <end position="194"/>
    </location>
</feature>
<dbReference type="GeneID" id="121135760"/>
<dbReference type="RefSeq" id="XP_040590837.1">
    <property type="nucleotide sequence ID" value="XM_040734903.1"/>
</dbReference>
<organism evidence="2 3">
    <name type="scientific">Mesocricetus auratus</name>
    <name type="common">Golden hamster</name>
    <dbReference type="NCBI Taxonomy" id="10036"/>
    <lineage>
        <taxon>Eukaryota</taxon>
        <taxon>Metazoa</taxon>
        <taxon>Chordata</taxon>
        <taxon>Craniata</taxon>
        <taxon>Vertebrata</taxon>
        <taxon>Euteleostomi</taxon>
        <taxon>Mammalia</taxon>
        <taxon>Eutheria</taxon>
        <taxon>Euarchontoglires</taxon>
        <taxon>Glires</taxon>
        <taxon>Rodentia</taxon>
        <taxon>Myomorpha</taxon>
        <taxon>Muroidea</taxon>
        <taxon>Cricetidae</taxon>
        <taxon>Cricetinae</taxon>
        <taxon>Mesocricetus</taxon>
    </lineage>
</organism>
<evidence type="ECO:0000313" key="2">
    <source>
        <dbReference type="Proteomes" id="UP000886700"/>
    </source>
</evidence>
<reference evidence="3" key="1">
    <citation type="submission" date="2025-08" db="UniProtKB">
        <authorList>
            <consortium name="RefSeq"/>
        </authorList>
    </citation>
    <scope>IDENTIFICATION</scope>
    <source>
        <tissue evidence="3">Liver</tissue>
    </source>
</reference>
<feature type="compositionally biased region" description="Basic and acidic residues" evidence="1">
    <location>
        <begin position="48"/>
        <end position="62"/>
    </location>
</feature>
<feature type="region of interest" description="Disordered" evidence="1">
    <location>
        <begin position="90"/>
        <end position="227"/>
    </location>
</feature>
<keyword evidence="2" id="KW-1185">Reference proteome</keyword>
<gene>
    <name evidence="3" type="primary">LOC121135760</name>
</gene>
<feature type="compositionally biased region" description="Basic and acidic residues" evidence="1">
    <location>
        <begin position="157"/>
        <end position="167"/>
    </location>
</feature>
<dbReference type="Proteomes" id="UP000886700">
    <property type="component" value="Unplaced"/>
</dbReference>
<evidence type="ECO:0000256" key="1">
    <source>
        <dbReference type="SAM" id="MobiDB-lite"/>
    </source>
</evidence>
<sequence>MVTFRGAEPQTLLAPAICAAPAPARSRPVAPLSGFGPPPPAARRPRGAQRERDFVLRGDGQRSRIRGAPSKDLRGCDRLSRGLQRIAPLAHAGRLHAPPDREGSVPGSATDQVAGELRLSARSADGRGREAGRRRAGEARGEGAWSAGRGDARRRRRAEEARGDPGPRRPRPPRPPQSRPRRLAASLCASASGRLPPPPRAGPNSSRLAQLTSPSFPAPQPGIGAPNRVGRLGSPAHLAGAGLATWALSGLGGAGDRILARPFPIPSCVPVSTLGRLERGRRLRLDRRAPPDGVATVTERHAKQLRGTTQPSVCHLRLRLKEMLNFELTKPRSHSLARVARPDGYYPDGEGLD</sequence>
<feature type="region of interest" description="Disordered" evidence="1">
    <location>
        <begin position="20"/>
        <end position="77"/>
    </location>
</feature>
<evidence type="ECO:0000313" key="3">
    <source>
        <dbReference type="RefSeq" id="XP_040590837.1"/>
    </source>
</evidence>
<feature type="compositionally biased region" description="Low complexity" evidence="1">
    <location>
        <begin position="20"/>
        <end position="35"/>
    </location>
</feature>
<feature type="compositionally biased region" description="Polar residues" evidence="1">
    <location>
        <begin position="203"/>
        <end position="215"/>
    </location>
</feature>
<name>A0ABM2WJ60_MESAU</name>
<accession>A0ABM2WJ60</accession>
<protein>
    <submittedName>
        <fullName evidence="3">Translation initiation factor IF-2-like</fullName>
    </submittedName>
</protein>
<proteinExistence type="predicted"/>